<dbReference type="AlphaFoldDB" id="A0A8B7P239"/>
<dbReference type="GeneID" id="108676512"/>
<evidence type="ECO:0000313" key="2">
    <source>
        <dbReference type="Proteomes" id="UP000694843"/>
    </source>
</evidence>
<proteinExistence type="predicted"/>
<name>A0A8B7P239_HYAAZ</name>
<gene>
    <name evidence="3" type="primary">LOC108676512</name>
</gene>
<evidence type="ECO:0000256" key="1">
    <source>
        <dbReference type="SAM" id="SignalP"/>
    </source>
</evidence>
<reference evidence="3" key="1">
    <citation type="submission" date="2025-08" db="UniProtKB">
        <authorList>
            <consortium name="RefSeq"/>
        </authorList>
    </citation>
    <scope>IDENTIFICATION</scope>
    <source>
        <tissue evidence="3">Whole organism</tissue>
    </source>
</reference>
<sequence length="340" mass="36028">MRFFKLILLVLALALMGTGGDSALEEHHDEDVINQELTELLGVTKERLLEELQDLRDEWTLPFWIPEEDHIVPDAATYGNVDVRSDDVLDAATYGNVDVGGVEVPVVVLAKIGLKIIKAVKLASGGLVAATAAATAAAAAAELGADGMVVDTTRNTNVVDTTRNTNIVDTTRNTNVVDTTHNTNVVDTTSNSNVVGITRNTNVVHTTHDDSTIIATTSATAVAMFTDGPTGEIFFAQAYLPEGTRSATVVTGELRGLPTGPSYSLEVWRPTRDFCGSNVTGQADPVVTVLGVLRPDARGQTSFLLSSGHLRVAWGGVVVLRPLSSDDNRKPIACAKIVIG</sequence>
<organism evidence="2 3">
    <name type="scientific">Hyalella azteca</name>
    <name type="common">Amphipod</name>
    <dbReference type="NCBI Taxonomy" id="294128"/>
    <lineage>
        <taxon>Eukaryota</taxon>
        <taxon>Metazoa</taxon>
        <taxon>Ecdysozoa</taxon>
        <taxon>Arthropoda</taxon>
        <taxon>Crustacea</taxon>
        <taxon>Multicrustacea</taxon>
        <taxon>Malacostraca</taxon>
        <taxon>Eumalacostraca</taxon>
        <taxon>Peracarida</taxon>
        <taxon>Amphipoda</taxon>
        <taxon>Senticaudata</taxon>
        <taxon>Talitrida</taxon>
        <taxon>Talitroidea</taxon>
        <taxon>Hyalellidae</taxon>
        <taxon>Hyalella</taxon>
    </lineage>
</organism>
<feature type="signal peptide" evidence="1">
    <location>
        <begin position="1"/>
        <end position="23"/>
    </location>
</feature>
<protein>
    <submittedName>
        <fullName evidence="3">Uncharacterized protein LOC108676512 isoform X2</fullName>
    </submittedName>
</protein>
<feature type="chain" id="PRO_5034998441" evidence="1">
    <location>
        <begin position="24"/>
        <end position="340"/>
    </location>
</feature>
<evidence type="ECO:0000313" key="3">
    <source>
        <dbReference type="RefSeq" id="XP_018020082.1"/>
    </source>
</evidence>
<dbReference type="Proteomes" id="UP000694843">
    <property type="component" value="Unplaced"/>
</dbReference>
<keyword evidence="2" id="KW-1185">Reference proteome</keyword>
<keyword evidence="1" id="KW-0732">Signal</keyword>
<accession>A0A8B7P239</accession>
<dbReference type="RefSeq" id="XP_018020082.1">
    <property type="nucleotide sequence ID" value="XM_018164593.2"/>
</dbReference>